<feature type="transmembrane region" description="Helical" evidence="11">
    <location>
        <begin position="323"/>
        <end position="343"/>
    </location>
</feature>
<feature type="transmembrane region" description="Helical" evidence="11">
    <location>
        <begin position="234"/>
        <end position="251"/>
    </location>
</feature>
<dbReference type="STRING" id="46835.A0A504Z4L9"/>
<feature type="transmembrane region" description="Helical" evidence="11">
    <location>
        <begin position="263"/>
        <end position="283"/>
    </location>
</feature>
<protein>
    <recommendedName>
        <fullName evidence="11">Mannosyltransferase</fullName>
        <ecNumber evidence="11">2.4.1.-</ecNumber>
    </recommendedName>
</protein>
<feature type="transmembrane region" description="Helical" evidence="11">
    <location>
        <begin position="122"/>
        <end position="142"/>
    </location>
</feature>
<keyword evidence="3" id="KW-0337">GPI-anchor biosynthesis</keyword>
<organism evidence="12 13">
    <name type="scientific">Fasciola gigantica</name>
    <name type="common">Giant liver fluke</name>
    <dbReference type="NCBI Taxonomy" id="46835"/>
    <lineage>
        <taxon>Eukaryota</taxon>
        <taxon>Metazoa</taxon>
        <taxon>Spiralia</taxon>
        <taxon>Lophotrochozoa</taxon>
        <taxon>Platyhelminthes</taxon>
        <taxon>Trematoda</taxon>
        <taxon>Digenea</taxon>
        <taxon>Plagiorchiida</taxon>
        <taxon>Echinostomata</taxon>
        <taxon>Echinostomatoidea</taxon>
        <taxon>Fasciolidae</taxon>
        <taxon>Fasciola</taxon>
    </lineage>
</organism>
<comment type="caution">
    <text evidence="12">The sequence shown here is derived from an EMBL/GenBank/DDBJ whole genome shotgun (WGS) entry which is preliminary data.</text>
</comment>
<evidence type="ECO:0000313" key="13">
    <source>
        <dbReference type="Proteomes" id="UP000316759"/>
    </source>
</evidence>
<dbReference type="GO" id="GO:0000026">
    <property type="term" value="F:alpha-1,2-mannosyltransferase activity"/>
    <property type="evidence" value="ECO:0007669"/>
    <property type="project" value="TreeGrafter"/>
</dbReference>
<dbReference type="PANTHER" id="PTHR22760">
    <property type="entry name" value="GLYCOSYLTRANSFERASE"/>
    <property type="match status" value="1"/>
</dbReference>
<keyword evidence="13" id="KW-1185">Reference proteome</keyword>
<accession>A0A504Z4L9</accession>
<dbReference type="EC" id="2.4.1.-" evidence="11"/>
<dbReference type="GO" id="GO:0005789">
    <property type="term" value="C:endoplasmic reticulum membrane"/>
    <property type="evidence" value="ECO:0007669"/>
    <property type="project" value="UniProtKB-SubCell"/>
</dbReference>
<comment type="pathway">
    <text evidence="2">Glycolipid biosynthesis; glycosylphosphatidylinositol-anchor biosynthesis.</text>
</comment>
<evidence type="ECO:0000256" key="5">
    <source>
        <dbReference type="ARBA" id="ARBA00022679"/>
    </source>
</evidence>
<evidence type="ECO:0000256" key="9">
    <source>
        <dbReference type="ARBA" id="ARBA00023136"/>
    </source>
</evidence>
<keyword evidence="6 11" id="KW-0812">Transmembrane</keyword>
<dbReference type="InterPro" id="IPR005599">
    <property type="entry name" value="GPI_mannosylTrfase"/>
</dbReference>
<feature type="transmembrane region" description="Helical" evidence="11">
    <location>
        <begin position="406"/>
        <end position="431"/>
    </location>
</feature>
<evidence type="ECO:0000256" key="1">
    <source>
        <dbReference type="ARBA" id="ARBA00004477"/>
    </source>
</evidence>
<comment type="similarity">
    <text evidence="10">Belongs to the glycosyltransferase 22 family. PIGZ subfamily.</text>
</comment>
<name>A0A504Z4L9_FASGI</name>
<feature type="transmembrane region" description="Helical" evidence="11">
    <location>
        <begin position="162"/>
        <end position="180"/>
    </location>
</feature>
<gene>
    <name evidence="12" type="ORF">FGIG_00774</name>
</gene>
<feature type="transmembrane region" description="Helical" evidence="11">
    <location>
        <begin position="186"/>
        <end position="203"/>
    </location>
</feature>
<dbReference type="OrthoDB" id="10066429at2759"/>
<evidence type="ECO:0000256" key="3">
    <source>
        <dbReference type="ARBA" id="ARBA00022502"/>
    </source>
</evidence>
<feature type="transmembrane region" description="Helical" evidence="11">
    <location>
        <begin position="12"/>
        <end position="32"/>
    </location>
</feature>
<dbReference type="AlphaFoldDB" id="A0A504Z4L9"/>
<dbReference type="Proteomes" id="UP000316759">
    <property type="component" value="Unassembled WGS sequence"/>
</dbReference>
<proteinExistence type="inferred from homology"/>
<evidence type="ECO:0000313" key="12">
    <source>
        <dbReference type="EMBL" id="TPP64858.1"/>
    </source>
</evidence>
<keyword evidence="8 11" id="KW-1133">Transmembrane helix</keyword>
<feature type="transmembrane region" description="Helical" evidence="11">
    <location>
        <begin position="210"/>
        <end position="228"/>
    </location>
</feature>
<keyword evidence="7 11" id="KW-0256">Endoplasmic reticulum</keyword>
<evidence type="ECO:0000256" key="4">
    <source>
        <dbReference type="ARBA" id="ARBA00022676"/>
    </source>
</evidence>
<sequence length="592" mass="67267">MKEPSVRPTYRPLGWTVYFALLILRFILVLLIQPGYLHPDEFFQGVEIGAGDVYGLDVFRSWEFQNSDKGPLRSIAGLCPLVHFPLWVSKSIFPSVFELTTTSYLDLNHGDLITRVLFPVRFQTVLFSMTVDLFILIACAYVRRPNSRGRRCFFSTSPPMALLLYASTAFGGLLFAGRTLANTWEMASVALFSLLALIVIRDLKSSDNRLLAITAVLCTQAILSVWATFLRTTYLLFIFPLALCEICVLFYRYKHHTLFPGSLAILFAAITIQVCLHVDTVYFTGSDPFVWQSPVNLLCIPCRFARYNSRTEHLSEHGLHPPYLHLFVNIPLIFGPVVGFLALWPPCTIRSSQTLLWICAALPLAFLSCIPHQEARFLLPLVPFILTLAGRRLEQFADRISNQKRYQLLLLVLFISWCLQQSCLTLLFGWFHQAGVISYLKSVPIPRSDSMDCPVHIFYHTYMPPRFPLGRLINTTTPFGTCHSLVDLSGSPRDRLEETVTRVYLQAIRDTKKQWVMHVIYPGSLAPLNVAFEKWGKTITSTVTHFGHLSFEDPPSVGIIFKQISLSFSGLIRLFNDLRAQLSIHVTTFQLR</sequence>
<reference evidence="12 13" key="1">
    <citation type="submission" date="2019-04" db="EMBL/GenBank/DDBJ databases">
        <title>Annotation for the trematode Fasciola gigantica.</title>
        <authorList>
            <person name="Choi Y.-J."/>
        </authorList>
    </citation>
    <scope>NUCLEOTIDE SEQUENCE [LARGE SCALE GENOMIC DNA]</scope>
    <source>
        <strain evidence="12">Uganda_cow_1</strain>
    </source>
</reference>
<keyword evidence="5 12" id="KW-0808">Transferase</keyword>
<evidence type="ECO:0000256" key="7">
    <source>
        <dbReference type="ARBA" id="ARBA00022824"/>
    </source>
</evidence>
<evidence type="ECO:0000256" key="2">
    <source>
        <dbReference type="ARBA" id="ARBA00004687"/>
    </source>
</evidence>
<dbReference type="GO" id="GO:0006506">
    <property type="term" value="P:GPI anchor biosynthetic process"/>
    <property type="evidence" value="ECO:0007669"/>
    <property type="project" value="UniProtKB-KW"/>
</dbReference>
<evidence type="ECO:0000256" key="11">
    <source>
        <dbReference type="RuleBase" id="RU363075"/>
    </source>
</evidence>
<evidence type="ECO:0000256" key="6">
    <source>
        <dbReference type="ARBA" id="ARBA00022692"/>
    </source>
</evidence>
<keyword evidence="4 11" id="KW-0328">Glycosyltransferase</keyword>
<comment type="subcellular location">
    <subcellularLocation>
        <location evidence="1 11">Endoplasmic reticulum membrane</location>
        <topology evidence="1 11">Multi-pass membrane protein</topology>
    </subcellularLocation>
</comment>
<dbReference type="PANTHER" id="PTHR22760:SF3">
    <property type="entry name" value="GPI MANNOSYLTRANSFERASE 4"/>
    <property type="match status" value="1"/>
</dbReference>
<dbReference type="Pfam" id="PF03901">
    <property type="entry name" value="Glyco_transf_22"/>
    <property type="match status" value="1"/>
</dbReference>
<evidence type="ECO:0000256" key="10">
    <source>
        <dbReference type="ARBA" id="ARBA00038466"/>
    </source>
</evidence>
<dbReference type="EMBL" id="SUNJ01003954">
    <property type="protein sequence ID" value="TPP64858.1"/>
    <property type="molecule type" value="Genomic_DNA"/>
</dbReference>
<keyword evidence="9 11" id="KW-0472">Membrane</keyword>
<evidence type="ECO:0000256" key="8">
    <source>
        <dbReference type="ARBA" id="ARBA00022989"/>
    </source>
</evidence>